<comment type="similarity">
    <text evidence="1">Belongs to the disease resistance NB-LRR family.</text>
</comment>
<keyword evidence="3" id="KW-0677">Repeat</keyword>
<dbReference type="PANTHER" id="PTHR36766:SF47">
    <property type="entry name" value="NB-ARC DOMAIN-CONTAINING PROTEIN"/>
    <property type="match status" value="1"/>
</dbReference>
<proteinExistence type="inferred from homology"/>
<feature type="domain" description="Disease resistance protein winged helix" evidence="9">
    <location>
        <begin position="439"/>
        <end position="509"/>
    </location>
</feature>
<keyword evidence="5" id="KW-0611">Plant defense</keyword>
<dbReference type="PRINTS" id="PR00364">
    <property type="entry name" value="DISEASERSIST"/>
</dbReference>
<dbReference type="InterPro" id="IPR056789">
    <property type="entry name" value="LRR_R13L1-DRL21"/>
</dbReference>
<keyword evidence="12" id="KW-1185">Reference proteome</keyword>
<feature type="domain" description="Disease resistance N-terminal" evidence="8">
    <location>
        <begin position="10"/>
        <end position="96"/>
    </location>
</feature>
<organism evidence="11 12">
    <name type="scientific">Tanacetum coccineum</name>
    <dbReference type="NCBI Taxonomy" id="301880"/>
    <lineage>
        <taxon>Eukaryota</taxon>
        <taxon>Viridiplantae</taxon>
        <taxon>Streptophyta</taxon>
        <taxon>Embryophyta</taxon>
        <taxon>Tracheophyta</taxon>
        <taxon>Spermatophyta</taxon>
        <taxon>Magnoliopsida</taxon>
        <taxon>eudicotyledons</taxon>
        <taxon>Gunneridae</taxon>
        <taxon>Pentapetalae</taxon>
        <taxon>asterids</taxon>
        <taxon>campanulids</taxon>
        <taxon>Asterales</taxon>
        <taxon>Asteraceae</taxon>
        <taxon>Asteroideae</taxon>
        <taxon>Anthemideae</taxon>
        <taxon>Anthemidinae</taxon>
        <taxon>Tanacetum</taxon>
    </lineage>
</organism>
<gene>
    <name evidence="11" type="ORF">Tco_0625296</name>
</gene>
<feature type="domain" description="R13L1/DRL21-like LRR repeat region" evidence="10">
    <location>
        <begin position="688"/>
        <end position="817"/>
    </location>
</feature>
<evidence type="ECO:0000259" key="7">
    <source>
        <dbReference type="Pfam" id="PF00931"/>
    </source>
</evidence>
<keyword evidence="4" id="KW-0547">Nucleotide-binding</keyword>
<evidence type="ECO:0000313" key="12">
    <source>
        <dbReference type="Proteomes" id="UP001151760"/>
    </source>
</evidence>
<evidence type="ECO:0000256" key="6">
    <source>
        <dbReference type="ARBA" id="ARBA00022840"/>
    </source>
</evidence>
<dbReference type="Proteomes" id="UP001151760">
    <property type="component" value="Unassembled WGS sequence"/>
</dbReference>
<dbReference type="SUPFAM" id="SSF52540">
    <property type="entry name" value="P-loop containing nucleoside triphosphate hydrolases"/>
    <property type="match status" value="1"/>
</dbReference>
<evidence type="ECO:0000313" key="11">
    <source>
        <dbReference type="EMBL" id="GJS51934.1"/>
    </source>
</evidence>
<keyword evidence="6" id="KW-0067">ATP-binding</keyword>
<dbReference type="Pfam" id="PF18052">
    <property type="entry name" value="Rx_N"/>
    <property type="match status" value="1"/>
</dbReference>
<dbReference type="InterPro" id="IPR058922">
    <property type="entry name" value="WHD_DRP"/>
</dbReference>
<dbReference type="Gene3D" id="1.20.5.4130">
    <property type="match status" value="1"/>
</dbReference>
<comment type="caution">
    <text evidence="11">The sequence shown here is derived from an EMBL/GenBank/DDBJ whole genome shotgun (WGS) entry which is preliminary data.</text>
</comment>
<dbReference type="Gene3D" id="3.40.50.300">
    <property type="entry name" value="P-loop containing nucleotide triphosphate hydrolases"/>
    <property type="match status" value="1"/>
</dbReference>
<dbReference type="InterPro" id="IPR041118">
    <property type="entry name" value="Rx_N"/>
</dbReference>
<dbReference type="InterPro" id="IPR036388">
    <property type="entry name" value="WH-like_DNA-bd_sf"/>
</dbReference>
<evidence type="ECO:0000256" key="3">
    <source>
        <dbReference type="ARBA" id="ARBA00022737"/>
    </source>
</evidence>
<dbReference type="SUPFAM" id="SSF52058">
    <property type="entry name" value="L domain-like"/>
    <property type="match status" value="1"/>
</dbReference>
<evidence type="ECO:0000256" key="4">
    <source>
        <dbReference type="ARBA" id="ARBA00022741"/>
    </source>
</evidence>
<dbReference type="InterPro" id="IPR032675">
    <property type="entry name" value="LRR_dom_sf"/>
</dbReference>
<dbReference type="EMBL" id="BQNB010008619">
    <property type="protein sequence ID" value="GJS51934.1"/>
    <property type="molecule type" value="Genomic_DNA"/>
</dbReference>
<evidence type="ECO:0000256" key="5">
    <source>
        <dbReference type="ARBA" id="ARBA00022821"/>
    </source>
</evidence>
<evidence type="ECO:0000259" key="10">
    <source>
        <dbReference type="Pfam" id="PF25019"/>
    </source>
</evidence>
<dbReference type="InterPro" id="IPR042197">
    <property type="entry name" value="Apaf_helical"/>
</dbReference>
<dbReference type="Pfam" id="PF00931">
    <property type="entry name" value="NB-ARC"/>
    <property type="match status" value="1"/>
</dbReference>
<evidence type="ECO:0000256" key="1">
    <source>
        <dbReference type="ARBA" id="ARBA00008894"/>
    </source>
</evidence>
<dbReference type="Gene3D" id="1.10.8.430">
    <property type="entry name" value="Helical domain of apoptotic protease-activating factors"/>
    <property type="match status" value="1"/>
</dbReference>
<accession>A0ABQ4WGD5</accession>
<reference evidence="11" key="2">
    <citation type="submission" date="2022-01" db="EMBL/GenBank/DDBJ databases">
        <authorList>
            <person name="Yamashiro T."/>
            <person name="Shiraishi A."/>
            <person name="Satake H."/>
            <person name="Nakayama K."/>
        </authorList>
    </citation>
    <scope>NUCLEOTIDE SEQUENCE</scope>
</reference>
<reference evidence="11" key="1">
    <citation type="journal article" date="2022" name="Int. J. Mol. Sci.">
        <title>Draft Genome of Tanacetum Coccineum: Genomic Comparison of Closely Related Tanacetum-Family Plants.</title>
        <authorList>
            <person name="Yamashiro T."/>
            <person name="Shiraishi A."/>
            <person name="Nakayama K."/>
            <person name="Satake H."/>
        </authorList>
    </citation>
    <scope>NUCLEOTIDE SEQUENCE</scope>
</reference>
<dbReference type="Gene3D" id="1.10.10.10">
    <property type="entry name" value="Winged helix-like DNA-binding domain superfamily/Winged helix DNA-binding domain"/>
    <property type="match status" value="1"/>
</dbReference>
<dbReference type="Pfam" id="PF23559">
    <property type="entry name" value="WHD_DRP"/>
    <property type="match status" value="1"/>
</dbReference>
<dbReference type="Pfam" id="PF25019">
    <property type="entry name" value="LRR_R13L1-DRL21"/>
    <property type="match status" value="1"/>
</dbReference>
<name>A0ABQ4WGD5_9ASTR</name>
<evidence type="ECO:0000259" key="9">
    <source>
        <dbReference type="Pfam" id="PF23559"/>
    </source>
</evidence>
<evidence type="ECO:0000256" key="2">
    <source>
        <dbReference type="ARBA" id="ARBA00022614"/>
    </source>
</evidence>
<sequence>MADSVISALITDVLGRLTSAAIQEIGLLRRLEDDVSTLRDTFNQIQAVLHDAEEKQMKQKAVETWLLSLRSASLNVENVLNEVSTEAMLQKLHIKRGIKYRVRAFFSSDYNQLMVRARIAHKVKTIRKRLDAIASNRLKLNLTPNAVSVDAGVGCVIMPKRETSSLMHDSIVCGRVEEMDMVTQKICNKDLGGHDVDAVRIYVIWGMGGVGKTTLAQLVYNHEKVNQHFEFKYWMYVSNKFEIKELIRGIIESVDKCECRLSQLDTMQLSLQKKLQKKRFLIVLDDVWIEENDRSEWEKLCKTLSCGEEGSIVLVTTRNQTTAHMMAKVPELQHKVGCLSEEDSWALFKKLAFVNIKEVETERELEPIGMEIVEKCKGLPLAVKTLAGLMLSKNSASEWKLVNDNVIWELQESEVLPALMLSYDNLLPHCKRCFAYCCLFPKGYIMSKDLLIELWMANDFILRRREVDLYVLGEEIFNSLVSRSFFQDVKEQENMDAICKIHDLMHDLAGYVMRHDCSVIEPGNMFITPDEVLHLSSSCLDFHISDENSEKLQSLRSILIFANLYRGDIRQISNLLYVRVLYLGRIISGTLPPSICKLKHLRYLNISGSGIEILPESIIYLQNLQVLLLHSCWKLRRLPKGMRHMKNLQRLDIGYCQALEYMPAGIKELSSLRRLSNFVVGKKDGARIGELGDLNLLGWELELSGLENVSGLRDAQSANLKYKRNVLFLGLSWSGIYTRESNLETFARDEKVLEGLEPNSSLKQLSIENYIGKIISPSWMVVLLNLAVIEFSQCKNCEYIPPLGKLPNLRTIILYGMASLKCFHDDDTTTSEDDNLFPSLQELYINACSDLHSLPSNLSKLERLEIVICDRLVSLPGNLPELERLDIGFNYRLVSLPMNLPKLEVLHLQECKELLSLPSYLPNVKKLCIIGCDVISLPDEMQSFRGLKELQIYGCENLSRRCEKEIGEDWPKISHIPHIDIPGSW</sequence>
<dbReference type="Gene3D" id="3.80.10.10">
    <property type="entry name" value="Ribonuclease Inhibitor"/>
    <property type="match status" value="3"/>
</dbReference>
<keyword evidence="2" id="KW-0433">Leucine-rich repeat</keyword>
<feature type="domain" description="NB-ARC" evidence="7">
    <location>
        <begin position="194"/>
        <end position="354"/>
    </location>
</feature>
<dbReference type="PANTHER" id="PTHR36766">
    <property type="entry name" value="PLANT BROAD-SPECTRUM MILDEW RESISTANCE PROTEIN RPW8"/>
    <property type="match status" value="1"/>
</dbReference>
<dbReference type="InterPro" id="IPR027417">
    <property type="entry name" value="P-loop_NTPase"/>
</dbReference>
<evidence type="ECO:0000259" key="8">
    <source>
        <dbReference type="Pfam" id="PF18052"/>
    </source>
</evidence>
<dbReference type="InterPro" id="IPR002182">
    <property type="entry name" value="NB-ARC"/>
</dbReference>
<protein>
    <submittedName>
        <fullName evidence="11">Disease resistance protein</fullName>
    </submittedName>
</protein>